<dbReference type="EMBL" id="KM999231">
    <property type="protein sequence ID" value="AIY34299.1"/>
    <property type="molecule type" value="Genomic_DNA"/>
</dbReference>
<dbReference type="Gene3D" id="3.90.1170.10">
    <property type="entry name" value="Ribosomal protein L10e/L16"/>
    <property type="match status" value="1"/>
</dbReference>
<dbReference type="PANTHER" id="PTHR12220:SF13">
    <property type="entry name" value="LARGE RIBOSOMAL SUBUNIT PROTEIN UL16M"/>
    <property type="match status" value="1"/>
</dbReference>
<reference evidence="5" key="1">
    <citation type="journal article" date="2014" name="Biol. Bull.">
        <title>The Mitochondrial Genome of Grateloupia taiwanensis (Halymeniaceae, Rhodophyta) and Comparative Mitochondrial Genomics of Red Algae.</title>
        <authorList>
            <person name="DePriest M.S."/>
            <person name="Bhattacharya D."/>
            <person name="Lopez-Bautista J.M."/>
        </authorList>
    </citation>
    <scope>NUCLEOTIDE SEQUENCE</scope>
</reference>
<reference evidence="5" key="2">
    <citation type="submission" date="2014-10" db="EMBL/GenBank/DDBJ databases">
        <authorList>
            <person name="DePriest M.S.Jr."/>
        </authorList>
    </citation>
    <scope>NUCLEOTIDE SEQUENCE</scope>
</reference>
<dbReference type="InterPro" id="IPR047873">
    <property type="entry name" value="Ribosomal_uL16"/>
</dbReference>
<dbReference type="InterPro" id="IPR036920">
    <property type="entry name" value="Ribosomal_uL16_sf"/>
</dbReference>
<dbReference type="Pfam" id="PF00252">
    <property type="entry name" value="Ribosomal_L16"/>
    <property type="match status" value="1"/>
</dbReference>
<dbReference type="InterPro" id="IPR016180">
    <property type="entry name" value="Ribosomal_uL16_dom"/>
</dbReference>
<name>A0A0A1ESD7_9FLOR</name>
<dbReference type="PROSITE" id="PS00701">
    <property type="entry name" value="RIBOSOMAL_L16_2"/>
    <property type="match status" value="1"/>
</dbReference>
<dbReference type="AlphaFoldDB" id="A0A0A1ESD7"/>
<comment type="similarity">
    <text evidence="1 4">Belongs to the universal ribosomal protein uL16 family.</text>
</comment>
<keyword evidence="5" id="KW-0496">Mitochondrion</keyword>
<gene>
    <name evidence="5" type="primary">rpl16</name>
</gene>
<sequence>MQTQRKTHNKYCHKPHFSNRILRFGKFGIKVTSFNRISETQLKSLEWSITRKLKELSNNSKKSFKLWNLINLNLNLTKLSQESRMGKGKGAIYSKAVFLKPGVILFEFDKVSYQQLLEAFNFIKKKIPAKTILITKWN</sequence>
<geneLocation type="mitochondrion" evidence="5"/>
<evidence type="ECO:0000313" key="5">
    <source>
        <dbReference type="EMBL" id="AIY34299.1"/>
    </source>
</evidence>
<dbReference type="GO" id="GO:0003735">
    <property type="term" value="F:structural constituent of ribosome"/>
    <property type="evidence" value="ECO:0007669"/>
    <property type="project" value="InterPro"/>
</dbReference>
<evidence type="ECO:0000256" key="3">
    <source>
        <dbReference type="ARBA" id="ARBA00023274"/>
    </source>
</evidence>
<dbReference type="PRINTS" id="PR00060">
    <property type="entry name" value="RIBOSOMALL16"/>
</dbReference>
<dbReference type="GO" id="GO:0019843">
    <property type="term" value="F:rRNA binding"/>
    <property type="evidence" value="ECO:0007669"/>
    <property type="project" value="InterPro"/>
</dbReference>
<protein>
    <submittedName>
        <fullName evidence="5">Ribosomal protein L16</fullName>
    </submittedName>
</protein>
<dbReference type="SUPFAM" id="SSF54686">
    <property type="entry name" value="Ribosomal protein L16p/L10e"/>
    <property type="match status" value="1"/>
</dbReference>
<dbReference type="GO" id="GO:0005762">
    <property type="term" value="C:mitochondrial large ribosomal subunit"/>
    <property type="evidence" value="ECO:0007669"/>
    <property type="project" value="TreeGrafter"/>
</dbReference>
<evidence type="ECO:0000256" key="2">
    <source>
        <dbReference type="ARBA" id="ARBA00022980"/>
    </source>
</evidence>
<dbReference type="PANTHER" id="PTHR12220">
    <property type="entry name" value="50S/60S RIBOSOMAL PROTEIN L16"/>
    <property type="match status" value="1"/>
</dbReference>
<dbReference type="InterPro" id="IPR020798">
    <property type="entry name" value="Ribosomal_uL16_CS"/>
</dbReference>
<dbReference type="GO" id="GO:0032543">
    <property type="term" value="P:mitochondrial translation"/>
    <property type="evidence" value="ECO:0007669"/>
    <property type="project" value="TreeGrafter"/>
</dbReference>
<dbReference type="InterPro" id="IPR000114">
    <property type="entry name" value="Ribosomal_uL16_bact-type"/>
</dbReference>
<keyword evidence="2 4" id="KW-0689">Ribosomal protein</keyword>
<keyword evidence="3 4" id="KW-0687">Ribonucleoprotein</keyword>
<proteinExistence type="inferred from homology"/>
<evidence type="ECO:0000256" key="4">
    <source>
        <dbReference type="RuleBase" id="RU004413"/>
    </source>
</evidence>
<organism evidence="5">
    <name type="scientific">Phyllymenia taiwanensis</name>
    <dbReference type="NCBI Taxonomy" id="1260292"/>
    <lineage>
        <taxon>Eukaryota</taxon>
        <taxon>Rhodophyta</taxon>
        <taxon>Florideophyceae</taxon>
        <taxon>Rhodymeniophycidae</taxon>
        <taxon>Halymeniales</taxon>
        <taxon>Halymeniaceae</taxon>
        <taxon>Phyllymenia</taxon>
    </lineage>
</organism>
<evidence type="ECO:0000256" key="1">
    <source>
        <dbReference type="ARBA" id="ARBA00008931"/>
    </source>
</evidence>
<dbReference type="CDD" id="cd01433">
    <property type="entry name" value="Ribosomal_L16_L10e"/>
    <property type="match status" value="1"/>
</dbReference>
<accession>A0A0A1ESD7</accession>